<comment type="caution">
    <text evidence="2">The sequence shown here is derived from an EMBL/GenBank/DDBJ whole genome shotgun (WGS) entry which is preliminary data.</text>
</comment>
<organism evidence="2 3">
    <name type="scientific">Bionectria ochroleuca</name>
    <name type="common">Gliocladium roseum</name>
    <dbReference type="NCBI Taxonomy" id="29856"/>
    <lineage>
        <taxon>Eukaryota</taxon>
        <taxon>Fungi</taxon>
        <taxon>Dikarya</taxon>
        <taxon>Ascomycota</taxon>
        <taxon>Pezizomycotina</taxon>
        <taxon>Sordariomycetes</taxon>
        <taxon>Hypocreomycetidae</taxon>
        <taxon>Hypocreales</taxon>
        <taxon>Bionectriaceae</taxon>
        <taxon>Clonostachys</taxon>
    </lineage>
</organism>
<gene>
    <name evidence="2" type="ORF">CLO192961_LOCUS429809</name>
</gene>
<dbReference type="EMBL" id="CABFNS010000923">
    <property type="protein sequence ID" value="VUC35920.1"/>
    <property type="molecule type" value="Genomic_DNA"/>
</dbReference>
<protein>
    <submittedName>
        <fullName evidence="2">Uncharacterized protein</fullName>
    </submittedName>
</protein>
<feature type="region of interest" description="Disordered" evidence="1">
    <location>
        <begin position="134"/>
        <end position="181"/>
    </location>
</feature>
<name>A0ABY6UWW1_BIOOC</name>
<accession>A0ABY6UWW1</accession>
<feature type="compositionally biased region" description="Pro residues" evidence="1">
    <location>
        <begin position="77"/>
        <end position="96"/>
    </location>
</feature>
<dbReference type="Proteomes" id="UP000766486">
    <property type="component" value="Unassembled WGS sequence"/>
</dbReference>
<evidence type="ECO:0000256" key="1">
    <source>
        <dbReference type="SAM" id="MobiDB-lite"/>
    </source>
</evidence>
<evidence type="ECO:0000313" key="2">
    <source>
        <dbReference type="EMBL" id="VUC35920.1"/>
    </source>
</evidence>
<sequence length="229" mass="26076">MVALKYLGVTAGLWLSVIGYALGSSVNEAEQLALRGNAHEQVLARDVDINVEKRGEQKEIDARDLYVRKNDPHYKPIYPPKPPPPPPPPPSPPPTNPRRTGPRPGPPPRLIRQRDLDYIDYLAARHYVDMRSGRSLYSRKNDPHYKPIYPPKPPPPPPPPSPPPTNPRRTGPRPGPPPRLIRQRDLDYLGYLRARGYENGLVAVYKELKNILARRVRILIYLRYLRLNG</sequence>
<reference evidence="2 3" key="1">
    <citation type="submission" date="2019-06" db="EMBL/GenBank/DDBJ databases">
        <authorList>
            <person name="Broberg M."/>
        </authorList>
    </citation>
    <scope>NUCLEOTIDE SEQUENCE [LARGE SCALE GENOMIC DNA]</scope>
</reference>
<feature type="compositionally biased region" description="Pro residues" evidence="1">
    <location>
        <begin position="148"/>
        <end position="166"/>
    </location>
</feature>
<keyword evidence="3" id="KW-1185">Reference proteome</keyword>
<evidence type="ECO:0000313" key="3">
    <source>
        <dbReference type="Proteomes" id="UP000766486"/>
    </source>
</evidence>
<feature type="region of interest" description="Disordered" evidence="1">
    <location>
        <begin position="63"/>
        <end position="113"/>
    </location>
</feature>
<feature type="compositionally biased region" description="Basic and acidic residues" evidence="1">
    <location>
        <begin position="63"/>
        <end position="74"/>
    </location>
</feature>
<dbReference type="PRINTS" id="PR01217">
    <property type="entry name" value="PRICHEXTENSN"/>
</dbReference>
<proteinExistence type="predicted"/>